<sequence length="292" mass="32847">MDRLASHKVTKDIVSKYGFRFTKSLGQNFLIDEGVLEKIVDAGDITKDDVVIEIGPGIGTLTKELSLRAKKVVSIEIDKMLIPILKDTLSERDNVTIINEDILKADIKSIVDEYADGEPVKVVANLPYYITTPIIMRFLEEYIPMSIMVVMIQKEVADRINAKPSTKDYGTLSVAVQYYCSTEIVAKAPKGAFIPEPSVDSSVIKLTVKEKRDVQLKDEHLFFEVVKASFSKRRKTLLNALSSFGTLGEKDQMKYALEKSDIDPQRRGETLDIYEFARLSNEIFEIKKGLKG</sequence>
<evidence type="ECO:0000256" key="6">
    <source>
        <dbReference type="ARBA" id="ARBA00022884"/>
    </source>
</evidence>
<dbReference type="Proteomes" id="UP001314903">
    <property type="component" value="Unassembled WGS sequence"/>
</dbReference>
<dbReference type="InterPro" id="IPR020598">
    <property type="entry name" value="rRNA_Ade_methylase_Trfase_N"/>
</dbReference>
<dbReference type="HAMAP" id="MF_00607">
    <property type="entry name" value="16SrRNA_methyltr_A"/>
    <property type="match status" value="1"/>
</dbReference>
<keyword evidence="1 7" id="KW-0963">Cytoplasm</keyword>
<keyword evidence="4 7" id="KW-0808">Transferase</keyword>
<protein>
    <recommendedName>
        <fullName evidence="7">Ribosomal RNA small subunit methyltransferase A</fullName>
        <ecNumber evidence="7">2.1.1.182</ecNumber>
    </recommendedName>
    <alternativeName>
        <fullName evidence="7">16S rRNA (adenine(1518)-N(6)/adenine(1519)-N(6))-dimethyltransferase</fullName>
    </alternativeName>
    <alternativeName>
        <fullName evidence="7">16S rRNA dimethyladenosine transferase</fullName>
    </alternativeName>
    <alternativeName>
        <fullName evidence="7">16S rRNA dimethylase</fullName>
    </alternativeName>
    <alternativeName>
        <fullName evidence="7">S-adenosylmethionine-6-N', N'-adenosyl(rRNA) dimethyltransferase</fullName>
    </alternativeName>
</protein>
<feature type="binding site" evidence="7 8">
    <location>
        <position position="101"/>
    </location>
    <ligand>
        <name>S-adenosyl-L-methionine</name>
        <dbReference type="ChEBI" id="CHEBI:59789"/>
    </ligand>
</feature>
<gene>
    <name evidence="7" type="primary">rsmA</name>
    <name evidence="7" type="synonym">ksgA</name>
    <name evidence="10" type="ORF">J2Z35_001870</name>
</gene>
<dbReference type="PROSITE" id="PS01131">
    <property type="entry name" value="RRNA_A_DIMETH"/>
    <property type="match status" value="1"/>
</dbReference>
<dbReference type="CDD" id="cd02440">
    <property type="entry name" value="AdoMet_MTases"/>
    <property type="match status" value="1"/>
</dbReference>
<comment type="function">
    <text evidence="7">Specifically dimethylates two adjacent adenosines (A1518 and A1519) in the loop of a conserved hairpin near the 3'-end of 16S rRNA in the 30S particle. May play a critical role in biogenesis of 30S subunits.</text>
</comment>
<dbReference type="InterPro" id="IPR011530">
    <property type="entry name" value="rRNA_adenine_dimethylase"/>
</dbReference>
<comment type="similarity">
    <text evidence="7">Belongs to the class I-like SAM-binding methyltransferase superfamily. rRNA adenine N(6)-methyltransferase family. RsmA subfamily.</text>
</comment>
<keyword evidence="11" id="KW-1185">Reference proteome</keyword>
<proteinExistence type="inferred from homology"/>
<evidence type="ECO:0000256" key="8">
    <source>
        <dbReference type="PROSITE-ProRule" id="PRU01026"/>
    </source>
</evidence>
<dbReference type="EMBL" id="JAGGLI010000020">
    <property type="protein sequence ID" value="MBP2028071.1"/>
    <property type="molecule type" value="Genomic_DNA"/>
</dbReference>
<evidence type="ECO:0000313" key="11">
    <source>
        <dbReference type="Proteomes" id="UP001314903"/>
    </source>
</evidence>
<dbReference type="Gene3D" id="3.40.50.150">
    <property type="entry name" value="Vaccinia Virus protein VP39"/>
    <property type="match status" value="1"/>
</dbReference>
<dbReference type="PANTHER" id="PTHR11727:SF7">
    <property type="entry name" value="DIMETHYLADENOSINE TRANSFERASE-RELATED"/>
    <property type="match status" value="1"/>
</dbReference>
<dbReference type="InterPro" id="IPR023165">
    <property type="entry name" value="rRNA_Ade_diMease-like_C"/>
</dbReference>
<feature type="binding site" evidence="7 8">
    <location>
        <position position="125"/>
    </location>
    <ligand>
        <name>S-adenosyl-L-methionine</name>
        <dbReference type="ChEBI" id="CHEBI:59789"/>
    </ligand>
</feature>
<dbReference type="Gene3D" id="1.10.8.100">
    <property type="entry name" value="Ribosomal RNA adenine dimethylase-like, domain 2"/>
    <property type="match status" value="1"/>
</dbReference>
<evidence type="ECO:0000313" key="10">
    <source>
        <dbReference type="EMBL" id="MBP2028071.1"/>
    </source>
</evidence>
<dbReference type="SUPFAM" id="SSF53335">
    <property type="entry name" value="S-adenosyl-L-methionine-dependent methyltransferases"/>
    <property type="match status" value="1"/>
</dbReference>
<comment type="catalytic activity">
    <reaction evidence="7">
        <text>adenosine(1518)/adenosine(1519) in 16S rRNA + 4 S-adenosyl-L-methionine = N(6)-dimethyladenosine(1518)/N(6)-dimethyladenosine(1519) in 16S rRNA + 4 S-adenosyl-L-homocysteine + 4 H(+)</text>
        <dbReference type="Rhea" id="RHEA:19609"/>
        <dbReference type="Rhea" id="RHEA-COMP:10232"/>
        <dbReference type="Rhea" id="RHEA-COMP:10233"/>
        <dbReference type="ChEBI" id="CHEBI:15378"/>
        <dbReference type="ChEBI" id="CHEBI:57856"/>
        <dbReference type="ChEBI" id="CHEBI:59789"/>
        <dbReference type="ChEBI" id="CHEBI:74411"/>
        <dbReference type="ChEBI" id="CHEBI:74493"/>
        <dbReference type="EC" id="2.1.1.182"/>
    </reaction>
</comment>
<evidence type="ECO:0000256" key="4">
    <source>
        <dbReference type="ARBA" id="ARBA00022679"/>
    </source>
</evidence>
<dbReference type="PANTHER" id="PTHR11727">
    <property type="entry name" value="DIMETHYLADENOSINE TRANSFERASE"/>
    <property type="match status" value="1"/>
</dbReference>
<feature type="domain" description="Ribosomal RNA adenine methylase transferase N-terminal" evidence="9">
    <location>
        <begin position="35"/>
        <end position="210"/>
    </location>
</feature>
<dbReference type="InterPro" id="IPR029063">
    <property type="entry name" value="SAM-dependent_MTases_sf"/>
</dbReference>
<evidence type="ECO:0000256" key="2">
    <source>
        <dbReference type="ARBA" id="ARBA00022552"/>
    </source>
</evidence>
<evidence type="ECO:0000256" key="1">
    <source>
        <dbReference type="ARBA" id="ARBA00022490"/>
    </source>
</evidence>
<reference evidence="10 11" key="1">
    <citation type="submission" date="2021-03" db="EMBL/GenBank/DDBJ databases">
        <title>Genomic Encyclopedia of Type Strains, Phase IV (KMG-IV): sequencing the most valuable type-strain genomes for metagenomic binning, comparative biology and taxonomic classification.</title>
        <authorList>
            <person name="Goeker M."/>
        </authorList>
    </citation>
    <scope>NUCLEOTIDE SEQUENCE [LARGE SCALE GENOMIC DNA]</scope>
    <source>
        <strain evidence="10 11">DSM 27512</strain>
    </source>
</reference>
<feature type="binding site" evidence="7 8">
    <location>
        <position position="55"/>
    </location>
    <ligand>
        <name>S-adenosyl-L-methionine</name>
        <dbReference type="ChEBI" id="CHEBI:59789"/>
    </ligand>
</feature>
<dbReference type="RefSeq" id="WP_209661127.1">
    <property type="nucleotide sequence ID" value="NZ_JAGGLI010000020.1"/>
</dbReference>
<feature type="binding site" evidence="7 8">
    <location>
        <position position="76"/>
    </location>
    <ligand>
        <name>S-adenosyl-L-methionine</name>
        <dbReference type="ChEBI" id="CHEBI:59789"/>
    </ligand>
</feature>
<dbReference type="Pfam" id="PF00398">
    <property type="entry name" value="RrnaAD"/>
    <property type="match status" value="1"/>
</dbReference>
<evidence type="ECO:0000256" key="5">
    <source>
        <dbReference type="ARBA" id="ARBA00022691"/>
    </source>
</evidence>
<keyword evidence="2 7" id="KW-0698">rRNA processing</keyword>
<dbReference type="NCBIfam" id="TIGR00755">
    <property type="entry name" value="ksgA"/>
    <property type="match status" value="1"/>
</dbReference>
<dbReference type="InterPro" id="IPR020596">
    <property type="entry name" value="rRNA_Ade_Mease_Trfase_CS"/>
</dbReference>
<keyword evidence="5 7" id="KW-0949">S-adenosyl-L-methionine</keyword>
<evidence type="ECO:0000259" key="9">
    <source>
        <dbReference type="SMART" id="SM00650"/>
    </source>
</evidence>
<feature type="binding site" evidence="7 8">
    <location>
        <position position="30"/>
    </location>
    <ligand>
        <name>S-adenosyl-L-methionine</name>
        <dbReference type="ChEBI" id="CHEBI:59789"/>
    </ligand>
</feature>
<keyword evidence="6 7" id="KW-0694">RNA-binding</keyword>
<dbReference type="InterPro" id="IPR001737">
    <property type="entry name" value="KsgA/Erm"/>
</dbReference>
<dbReference type="EC" id="2.1.1.182" evidence="7"/>
<keyword evidence="3 7" id="KW-0489">Methyltransferase</keyword>
<comment type="caution">
    <text evidence="10">The sequence shown here is derived from an EMBL/GenBank/DDBJ whole genome shotgun (WGS) entry which is preliminary data.</text>
</comment>
<feature type="binding site" evidence="7 8">
    <location>
        <position position="28"/>
    </location>
    <ligand>
        <name>S-adenosyl-L-methionine</name>
        <dbReference type="ChEBI" id="CHEBI:59789"/>
    </ligand>
</feature>
<organism evidence="10 11">
    <name type="scientific">Acetoanaerobium pronyense</name>
    <dbReference type="NCBI Taxonomy" id="1482736"/>
    <lineage>
        <taxon>Bacteria</taxon>
        <taxon>Bacillati</taxon>
        <taxon>Bacillota</taxon>
        <taxon>Clostridia</taxon>
        <taxon>Peptostreptococcales</taxon>
        <taxon>Filifactoraceae</taxon>
        <taxon>Acetoanaerobium</taxon>
    </lineage>
</organism>
<comment type="subcellular location">
    <subcellularLocation>
        <location evidence="7">Cytoplasm</location>
    </subcellularLocation>
</comment>
<accession>A0ABS4KLH1</accession>
<dbReference type="PROSITE" id="PS51689">
    <property type="entry name" value="SAM_RNA_A_N6_MT"/>
    <property type="match status" value="1"/>
</dbReference>
<evidence type="ECO:0000256" key="3">
    <source>
        <dbReference type="ARBA" id="ARBA00022603"/>
    </source>
</evidence>
<dbReference type="GO" id="GO:0052908">
    <property type="term" value="F:16S rRNA (adenine(1518)-N(6)/adenine(1519)-N(6))-dimethyltransferase activity"/>
    <property type="evidence" value="ECO:0007669"/>
    <property type="project" value="UniProtKB-EC"/>
</dbReference>
<evidence type="ECO:0000256" key="7">
    <source>
        <dbReference type="HAMAP-Rule" id="MF_00607"/>
    </source>
</evidence>
<name>A0ABS4KLH1_9FIRM</name>
<dbReference type="SMART" id="SM00650">
    <property type="entry name" value="rADc"/>
    <property type="match status" value="1"/>
</dbReference>